<keyword evidence="6" id="KW-0813">Transport</keyword>
<sequence>MAPTSYDLQRTHNKSGRNSGATGSSRKKSTRERGWGLGLNCSAEFCRGVVAECLGTFFFMIVACVADLQWDSSVRVDVLRLSFTLGLAVVTLVHCFEHISGAHLNPAVTASLMIIRQTGIVKGLFFIAAQFLGASVAVLLLKGFLPTSILGNMGYTVVSPQITAHQAMGLEFLMSFLFVFTFVSSMEATRFAAKLVALPIGLAYLLNTLWGYEFTGASMNPARTISAAVVQSNTNDWPVILEVYLAGPVAGGLVAALIYKFIFDPTFVPGSMRSLRSTSNFDSEEDSMIAMQPVSPHRKEDRGTRGMV</sequence>
<dbReference type="GeneID" id="119724391"/>
<organism evidence="9 10">
    <name type="scientific">Patiria miniata</name>
    <name type="common">Bat star</name>
    <name type="synonym">Asterina miniata</name>
    <dbReference type="NCBI Taxonomy" id="46514"/>
    <lineage>
        <taxon>Eukaryota</taxon>
        <taxon>Metazoa</taxon>
        <taxon>Echinodermata</taxon>
        <taxon>Eleutherozoa</taxon>
        <taxon>Asterozoa</taxon>
        <taxon>Asteroidea</taxon>
        <taxon>Valvatacea</taxon>
        <taxon>Valvatida</taxon>
        <taxon>Asterinidae</taxon>
        <taxon>Patiria</taxon>
    </lineage>
</organism>
<feature type="region of interest" description="Disordered" evidence="7">
    <location>
        <begin position="1"/>
        <end position="32"/>
    </location>
</feature>
<dbReference type="InterPro" id="IPR034294">
    <property type="entry name" value="Aquaporin_transptr"/>
</dbReference>
<evidence type="ECO:0000256" key="3">
    <source>
        <dbReference type="ARBA" id="ARBA00022692"/>
    </source>
</evidence>
<protein>
    <recommendedName>
        <fullName evidence="11">Aquaporin</fullName>
    </recommendedName>
</protein>
<dbReference type="EnsemblMetazoa" id="XM_038195421.1">
    <property type="protein sequence ID" value="XP_038051349.1"/>
    <property type="gene ID" value="LOC119724391"/>
</dbReference>
<evidence type="ECO:0000256" key="4">
    <source>
        <dbReference type="ARBA" id="ARBA00022989"/>
    </source>
</evidence>
<dbReference type="InterPro" id="IPR023271">
    <property type="entry name" value="Aquaporin-like"/>
</dbReference>
<keyword evidence="5 8" id="KW-0472">Membrane</keyword>
<evidence type="ECO:0000313" key="9">
    <source>
        <dbReference type="EnsemblMetazoa" id="XP_038051349.1"/>
    </source>
</evidence>
<dbReference type="PANTHER" id="PTHR19139">
    <property type="entry name" value="AQUAPORIN TRANSPORTER"/>
    <property type="match status" value="1"/>
</dbReference>
<feature type="transmembrane region" description="Helical" evidence="8">
    <location>
        <begin position="195"/>
        <end position="212"/>
    </location>
</feature>
<feature type="transmembrane region" description="Helical" evidence="8">
    <location>
        <begin position="123"/>
        <end position="144"/>
    </location>
</feature>
<evidence type="ECO:0000256" key="1">
    <source>
        <dbReference type="ARBA" id="ARBA00004141"/>
    </source>
</evidence>
<evidence type="ECO:0000256" key="8">
    <source>
        <dbReference type="SAM" id="Phobius"/>
    </source>
</evidence>
<name>A0A913ZJ13_PATMI</name>
<dbReference type="GO" id="GO:0015250">
    <property type="term" value="F:water channel activity"/>
    <property type="evidence" value="ECO:0007669"/>
    <property type="project" value="TreeGrafter"/>
</dbReference>
<dbReference type="OMA" id="WIRTKAW"/>
<feature type="transmembrane region" description="Helical" evidence="8">
    <location>
        <begin position="243"/>
        <end position="263"/>
    </location>
</feature>
<dbReference type="AlphaFoldDB" id="A0A913ZJ13"/>
<keyword evidence="10" id="KW-1185">Reference proteome</keyword>
<accession>A0A913ZJ13</accession>
<dbReference type="Gene3D" id="1.20.1080.10">
    <property type="entry name" value="Glycerol uptake facilitator protein"/>
    <property type="match status" value="1"/>
</dbReference>
<dbReference type="RefSeq" id="XP_038051349.1">
    <property type="nucleotide sequence ID" value="XM_038195421.1"/>
</dbReference>
<keyword evidence="4 8" id="KW-1133">Transmembrane helix</keyword>
<dbReference type="PRINTS" id="PR00783">
    <property type="entry name" value="MINTRINSICP"/>
</dbReference>
<comment type="similarity">
    <text evidence="2 6">Belongs to the MIP/aquaporin (TC 1.A.8) family.</text>
</comment>
<evidence type="ECO:0008006" key="11">
    <source>
        <dbReference type="Google" id="ProtNLM"/>
    </source>
</evidence>
<comment type="subcellular location">
    <subcellularLocation>
        <location evidence="1">Membrane</location>
        <topology evidence="1">Multi-pass membrane protein</topology>
    </subcellularLocation>
</comment>
<evidence type="ECO:0000256" key="7">
    <source>
        <dbReference type="SAM" id="MobiDB-lite"/>
    </source>
</evidence>
<evidence type="ECO:0000256" key="6">
    <source>
        <dbReference type="RuleBase" id="RU000477"/>
    </source>
</evidence>
<dbReference type="InterPro" id="IPR000425">
    <property type="entry name" value="MIP"/>
</dbReference>
<dbReference type="Proteomes" id="UP000887568">
    <property type="component" value="Unplaced"/>
</dbReference>
<dbReference type="GO" id="GO:0005886">
    <property type="term" value="C:plasma membrane"/>
    <property type="evidence" value="ECO:0007669"/>
    <property type="project" value="TreeGrafter"/>
</dbReference>
<keyword evidence="3 6" id="KW-0812">Transmembrane</keyword>
<dbReference type="PANTHER" id="PTHR19139:SF199">
    <property type="entry name" value="MIP17260P"/>
    <property type="match status" value="1"/>
</dbReference>
<evidence type="ECO:0000256" key="5">
    <source>
        <dbReference type="ARBA" id="ARBA00023136"/>
    </source>
</evidence>
<evidence type="ECO:0000313" key="10">
    <source>
        <dbReference type="Proteomes" id="UP000887568"/>
    </source>
</evidence>
<reference evidence="9" key="1">
    <citation type="submission" date="2022-11" db="UniProtKB">
        <authorList>
            <consortium name="EnsemblMetazoa"/>
        </authorList>
    </citation>
    <scope>IDENTIFICATION</scope>
</reference>
<dbReference type="SUPFAM" id="SSF81338">
    <property type="entry name" value="Aquaporin-like"/>
    <property type="match status" value="1"/>
</dbReference>
<dbReference type="Pfam" id="PF00230">
    <property type="entry name" value="MIP"/>
    <property type="match status" value="1"/>
</dbReference>
<proteinExistence type="inferred from homology"/>
<feature type="transmembrane region" description="Helical" evidence="8">
    <location>
        <begin position="164"/>
        <end position="183"/>
    </location>
</feature>
<evidence type="ECO:0000256" key="2">
    <source>
        <dbReference type="ARBA" id="ARBA00006175"/>
    </source>
</evidence>
<dbReference type="OrthoDB" id="3222at2759"/>